<dbReference type="Gene3D" id="1.10.10.10">
    <property type="entry name" value="Winged helix-like DNA-binding domain superfamily/Winged helix DNA-binding domain"/>
    <property type="match status" value="1"/>
</dbReference>
<dbReference type="Pfam" id="PF13730">
    <property type="entry name" value="HTH_36"/>
    <property type="match status" value="1"/>
</dbReference>
<sequence length="250" mass="27381">MAVRVWSMVWGGFPGGGSDLLTMLALADWSDDEGRCWPSMASIATKIRLSEKQARRVVHALEEAGYLKVTANAAGGATSRRYQIALDRLTPPASVTPPADGSPPASVPSPSRRREPTPPAHGSRTVIEPPIPVKGGAQALPDQSADSKARTAGITLKCFIEQCQARGMKPIPDDDPIFDYAEKVGIESEMLAIAWREFKSYWLPTQNRKRDWPGTFRNAVRQNRASLWYLKEGEPARWTTAGEQARRAAA</sequence>
<organism evidence="2 3">
    <name type="scientific">Rhodocyclus tenuis</name>
    <name type="common">Rhodospirillum tenue</name>
    <dbReference type="NCBI Taxonomy" id="1066"/>
    <lineage>
        <taxon>Bacteria</taxon>
        <taxon>Pseudomonadati</taxon>
        <taxon>Pseudomonadota</taxon>
        <taxon>Betaproteobacteria</taxon>
        <taxon>Rhodocyclales</taxon>
        <taxon>Rhodocyclaceae</taxon>
        <taxon>Rhodocyclus</taxon>
    </lineage>
</organism>
<dbReference type="Proteomes" id="UP000480275">
    <property type="component" value="Unassembled WGS sequence"/>
</dbReference>
<reference evidence="2 3" key="1">
    <citation type="submission" date="2019-10" db="EMBL/GenBank/DDBJ databases">
        <title>Whole-genome sequence of the purple nonsulfur photosynthetic bacterium Rhodocyclus tenuis.</title>
        <authorList>
            <person name="Kyndt J.A."/>
            <person name="Meyer T.E."/>
        </authorList>
    </citation>
    <scope>NUCLEOTIDE SEQUENCE [LARGE SCALE GENOMIC DNA]</scope>
    <source>
        <strain evidence="2 3">DSM 110</strain>
    </source>
</reference>
<evidence type="ECO:0000313" key="3">
    <source>
        <dbReference type="Proteomes" id="UP000480275"/>
    </source>
</evidence>
<evidence type="ECO:0008006" key="4">
    <source>
        <dbReference type="Google" id="ProtNLM"/>
    </source>
</evidence>
<evidence type="ECO:0000256" key="1">
    <source>
        <dbReference type="SAM" id="MobiDB-lite"/>
    </source>
</evidence>
<evidence type="ECO:0000313" key="2">
    <source>
        <dbReference type="EMBL" id="MQY52115.1"/>
    </source>
</evidence>
<proteinExistence type="predicted"/>
<dbReference type="EMBL" id="WIXJ01000007">
    <property type="protein sequence ID" value="MQY52115.1"/>
    <property type="molecule type" value="Genomic_DNA"/>
</dbReference>
<name>A0A6L5JXQ8_RHOTE</name>
<dbReference type="InterPro" id="IPR036388">
    <property type="entry name" value="WH-like_DNA-bd_sf"/>
</dbReference>
<dbReference type="AlphaFoldDB" id="A0A6L5JXQ8"/>
<protein>
    <recommendedName>
        <fullName evidence="4">Helix-turn-helix domain-containing protein</fullName>
    </recommendedName>
</protein>
<comment type="caution">
    <text evidence="2">The sequence shown here is derived from an EMBL/GenBank/DDBJ whole genome shotgun (WGS) entry which is preliminary data.</text>
</comment>
<dbReference type="OrthoDB" id="8565761at2"/>
<feature type="compositionally biased region" description="Low complexity" evidence="1">
    <location>
        <begin position="97"/>
        <end position="110"/>
    </location>
</feature>
<feature type="region of interest" description="Disordered" evidence="1">
    <location>
        <begin position="90"/>
        <end position="146"/>
    </location>
</feature>
<gene>
    <name evidence="2" type="ORF">GHK24_10055</name>
</gene>
<accession>A0A6L5JXQ8</accession>